<dbReference type="Pfam" id="PF00155">
    <property type="entry name" value="Aminotran_1_2"/>
    <property type="match status" value="1"/>
</dbReference>
<gene>
    <name evidence="7" type="ordered locus">DSC_03440</name>
</gene>
<dbReference type="Proteomes" id="UP000005870">
    <property type="component" value="Chromosome"/>
</dbReference>
<dbReference type="PANTHER" id="PTHR43643:SF3">
    <property type="entry name" value="HISTIDINOL-PHOSPHATE AMINOTRANSFERASE"/>
    <property type="match status" value="1"/>
</dbReference>
<organism evidence="7 8">
    <name type="scientific">Pseudoxanthomonas spadix (strain BD-a59)</name>
    <dbReference type="NCBI Taxonomy" id="1045855"/>
    <lineage>
        <taxon>Bacteria</taxon>
        <taxon>Pseudomonadati</taxon>
        <taxon>Pseudomonadota</taxon>
        <taxon>Gammaproteobacteria</taxon>
        <taxon>Lysobacterales</taxon>
        <taxon>Lysobacteraceae</taxon>
        <taxon>Pseudoxanthomonas</taxon>
    </lineage>
</organism>
<name>G7UN30_PSEUP</name>
<keyword evidence="4" id="KW-0663">Pyridoxal phosphate</keyword>
<evidence type="ECO:0000256" key="2">
    <source>
        <dbReference type="ARBA" id="ARBA00022576"/>
    </source>
</evidence>
<dbReference type="GO" id="GO:0030170">
    <property type="term" value="F:pyridoxal phosphate binding"/>
    <property type="evidence" value="ECO:0007669"/>
    <property type="project" value="InterPro"/>
</dbReference>
<dbReference type="InterPro" id="IPR015421">
    <property type="entry name" value="PyrdxlP-dep_Trfase_major"/>
</dbReference>
<dbReference type="AlphaFoldDB" id="G7UN30"/>
<feature type="domain" description="Aminotransferase class I/classII large" evidence="6">
    <location>
        <begin position="61"/>
        <end position="373"/>
    </location>
</feature>
<feature type="chain" id="PRO_5003504162" evidence="5">
    <location>
        <begin position="36"/>
        <end position="408"/>
    </location>
</feature>
<sequence>MNMPFSRRQFLRNSALAAGASVGAPLLALPGAALAQRAGPARLAVDPDAAAALGLAPVMINANENPLGPSEAALKAINGIAPQGGRYLGELAQELVQELATQLGLKPEYIVPYVGSTPPLQYTVMAFTSPSASLVTADPTFEAGWRVAESTKAPVHKIPLRADYSHDVQAMCAADAGAGMLYLCNPNNPTGSITTRKDIEYALAHKPKGSILVLDEAYIHLSPSAVSGVDLVAAGQDVVVLRTFSKLYGMAGIRLGYAAARPDLLKKMTYFGINALPVTAMAAGLASLRDPQLVPTRQRTNTLLRDEVTTWLTAQGHACTTSESNCFMVDVKRPAPEFMQAMATYGVFVGRAWPVWPTWSRITVGTAPEMARFKDAFAKVMAGQRGPLPVKTAMLQDERRDGSVTAYA</sequence>
<dbReference type="InterPro" id="IPR050106">
    <property type="entry name" value="HistidinolP_aminotransfase"/>
</dbReference>
<protein>
    <submittedName>
        <fullName evidence="7">Aminotransferase</fullName>
    </submittedName>
</protein>
<dbReference type="InterPro" id="IPR015424">
    <property type="entry name" value="PyrdxlP-dep_Trfase"/>
</dbReference>
<dbReference type="OrthoDB" id="9813612at2"/>
<dbReference type="STRING" id="1045855.DSC_03440"/>
<dbReference type="InterPro" id="IPR006311">
    <property type="entry name" value="TAT_signal"/>
</dbReference>
<evidence type="ECO:0000256" key="3">
    <source>
        <dbReference type="ARBA" id="ARBA00022679"/>
    </source>
</evidence>
<keyword evidence="2 7" id="KW-0032">Aminotransferase</keyword>
<reference evidence="7 8" key="1">
    <citation type="journal article" date="2012" name="J. Bacteriol.">
        <title>Complete Genome Sequence of the BTEX-Degrading Bacterium Pseudoxanthomonas spadix BD-a59.</title>
        <authorList>
            <person name="Lee S.H."/>
            <person name="Jin H.M."/>
            <person name="Lee H.J."/>
            <person name="Kim J.M."/>
            <person name="Jeon C.O."/>
        </authorList>
    </citation>
    <scope>NUCLEOTIDE SEQUENCE [LARGE SCALE GENOMIC DNA]</scope>
    <source>
        <strain evidence="7 8">BD-a59</strain>
    </source>
</reference>
<dbReference type="KEGG" id="psd:DSC_03440"/>
<dbReference type="RefSeq" id="WP_014159519.1">
    <property type="nucleotide sequence ID" value="NC_016147.2"/>
</dbReference>
<dbReference type="eggNOG" id="COG0079">
    <property type="taxonomic scope" value="Bacteria"/>
</dbReference>
<evidence type="ECO:0000256" key="5">
    <source>
        <dbReference type="SAM" id="SignalP"/>
    </source>
</evidence>
<proteinExistence type="inferred from homology"/>
<dbReference type="Gene3D" id="3.90.1150.10">
    <property type="entry name" value="Aspartate Aminotransferase, domain 1"/>
    <property type="match status" value="1"/>
</dbReference>
<evidence type="ECO:0000313" key="8">
    <source>
        <dbReference type="Proteomes" id="UP000005870"/>
    </source>
</evidence>
<evidence type="ECO:0000313" key="7">
    <source>
        <dbReference type="EMBL" id="AER55341.1"/>
    </source>
</evidence>
<feature type="signal peptide" evidence="5">
    <location>
        <begin position="1"/>
        <end position="35"/>
    </location>
</feature>
<dbReference type="PANTHER" id="PTHR43643">
    <property type="entry name" value="HISTIDINOL-PHOSPHATE AMINOTRANSFERASE 2"/>
    <property type="match status" value="1"/>
</dbReference>
<dbReference type="EMBL" id="CP003093">
    <property type="protein sequence ID" value="AER55341.1"/>
    <property type="molecule type" value="Genomic_DNA"/>
</dbReference>
<dbReference type="GO" id="GO:0008483">
    <property type="term" value="F:transaminase activity"/>
    <property type="evidence" value="ECO:0007669"/>
    <property type="project" value="UniProtKB-KW"/>
</dbReference>
<accession>G7UN30</accession>
<dbReference type="SUPFAM" id="SSF53383">
    <property type="entry name" value="PLP-dependent transferases"/>
    <property type="match status" value="1"/>
</dbReference>
<evidence type="ECO:0000256" key="1">
    <source>
        <dbReference type="ARBA" id="ARBA00007970"/>
    </source>
</evidence>
<evidence type="ECO:0000259" key="6">
    <source>
        <dbReference type="Pfam" id="PF00155"/>
    </source>
</evidence>
<keyword evidence="5" id="KW-0732">Signal</keyword>
<dbReference type="PROSITE" id="PS51318">
    <property type="entry name" value="TAT"/>
    <property type="match status" value="1"/>
</dbReference>
<keyword evidence="8" id="KW-1185">Reference proteome</keyword>
<dbReference type="InterPro" id="IPR015422">
    <property type="entry name" value="PyrdxlP-dep_Trfase_small"/>
</dbReference>
<dbReference type="Gene3D" id="3.40.640.10">
    <property type="entry name" value="Type I PLP-dependent aspartate aminotransferase-like (Major domain)"/>
    <property type="match status" value="1"/>
</dbReference>
<dbReference type="InterPro" id="IPR004839">
    <property type="entry name" value="Aminotransferase_I/II_large"/>
</dbReference>
<evidence type="ECO:0000256" key="4">
    <source>
        <dbReference type="ARBA" id="ARBA00022898"/>
    </source>
</evidence>
<dbReference type="NCBIfam" id="NF006580">
    <property type="entry name" value="PRK09105.1"/>
    <property type="match status" value="1"/>
</dbReference>
<keyword evidence="3" id="KW-0808">Transferase</keyword>
<dbReference type="HOGENOM" id="CLU_017584_3_3_6"/>
<dbReference type="CDD" id="cd00609">
    <property type="entry name" value="AAT_like"/>
    <property type="match status" value="1"/>
</dbReference>
<comment type="similarity">
    <text evidence="1">Belongs to the class-II pyridoxal-phosphate-dependent aminotransferase family. Histidinol-phosphate aminotransferase subfamily.</text>
</comment>